<gene>
    <name evidence="2" type="ORF">Taro_030707</name>
</gene>
<accession>A0A843VUR9</accession>
<feature type="non-terminal residue" evidence="2">
    <location>
        <position position="188"/>
    </location>
</feature>
<feature type="transmembrane region" description="Helical" evidence="1">
    <location>
        <begin position="110"/>
        <end position="129"/>
    </location>
</feature>
<reference evidence="2" key="1">
    <citation type="submission" date="2017-07" db="EMBL/GenBank/DDBJ databases">
        <title>Taro Niue Genome Assembly and Annotation.</title>
        <authorList>
            <person name="Atibalentja N."/>
            <person name="Keating K."/>
            <person name="Fields C.J."/>
        </authorList>
    </citation>
    <scope>NUCLEOTIDE SEQUENCE</scope>
    <source>
        <strain evidence="2">Niue_2</strain>
        <tissue evidence="2">Leaf</tissue>
    </source>
</reference>
<dbReference type="Proteomes" id="UP000652761">
    <property type="component" value="Unassembled WGS sequence"/>
</dbReference>
<name>A0A843VUR9_COLES</name>
<dbReference type="EMBL" id="NMUH01002127">
    <property type="protein sequence ID" value="MQL98007.1"/>
    <property type="molecule type" value="Genomic_DNA"/>
</dbReference>
<comment type="caution">
    <text evidence="2">The sequence shown here is derived from an EMBL/GenBank/DDBJ whole genome shotgun (WGS) entry which is preliminary data.</text>
</comment>
<evidence type="ECO:0000256" key="1">
    <source>
        <dbReference type="SAM" id="Phobius"/>
    </source>
</evidence>
<protein>
    <submittedName>
        <fullName evidence="2">Uncharacterized protein</fullName>
    </submittedName>
</protein>
<proteinExistence type="predicted"/>
<evidence type="ECO:0000313" key="2">
    <source>
        <dbReference type="EMBL" id="MQL98007.1"/>
    </source>
</evidence>
<keyword evidence="1" id="KW-0812">Transmembrane</keyword>
<organism evidence="2 3">
    <name type="scientific">Colocasia esculenta</name>
    <name type="common">Wild taro</name>
    <name type="synonym">Arum esculentum</name>
    <dbReference type="NCBI Taxonomy" id="4460"/>
    <lineage>
        <taxon>Eukaryota</taxon>
        <taxon>Viridiplantae</taxon>
        <taxon>Streptophyta</taxon>
        <taxon>Embryophyta</taxon>
        <taxon>Tracheophyta</taxon>
        <taxon>Spermatophyta</taxon>
        <taxon>Magnoliopsida</taxon>
        <taxon>Liliopsida</taxon>
        <taxon>Araceae</taxon>
        <taxon>Aroideae</taxon>
        <taxon>Colocasieae</taxon>
        <taxon>Colocasia</taxon>
    </lineage>
</organism>
<dbReference type="AlphaFoldDB" id="A0A843VUR9"/>
<keyword evidence="1" id="KW-1133">Transmembrane helix</keyword>
<keyword evidence="3" id="KW-1185">Reference proteome</keyword>
<feature type="transmembrane region" description="Helical" evidence="1">
    <location>
        <begin position="169"/>
        <end position="187"/>
    </location>
</feature>
<keyword evidence="1" id="KW-0472">Membrane</keyword>
<evidence type="ECO:0000313" key="3">
    <source>
        <dbReference type="Proteomes" id="UP000652761"/>
    </source>
</evidence>
<sequence>LSDFSEFYLIRGCFCKPRNSSSSLFFVLILRTRSIDLVLPDFFRACTLDGDMFSLYFQFNRESGRHSKGRNTPSELGGRIPLINCQFLEDCFFCNFLRWSDATESVTQHAMIWAIIGLVHHCCFFWALGLWECYEIFLETYVQQLSGVLPKAGVSLLPPAFFRAAEKSTAVLVVIAVVAAALPFPIVA</sequence>